<evidence type="ECO:0000313" key="2">
    <source>
        <dbReference type="Proteomes" id="UP000005396"/>
    </source>
</evidence>
<reference evidence="1 2" key="2">
    <citation type="submission" date="2007-09" db="EMBL/GenBank/DDBJ databases">
        <title>Draft genome sequence of Clostridium bolteae (ATCC BAA-613).</title>
        <authorList>
            <person name="Sudarsanam P."/>
            <person name="Ley R."/>
            <person name="Guruge J."/>
            <person name="Turnbaugh P.J."/>
            <person name="Mahowald M."/>
            <person name="Liep D."/>
            <person name="Gordon J."/>
        </authorList>
    </citation>
    <scope>NUCLEOTIDE SEQUENCE [LARGE SCALE GENOMIC DNA]</scope>
    <source>
        <strain evidence="2">ATCC BAA-613 / DSM 15670 / CCUG 46953 / JCM 12243 / WAL 16351</strain>
    </source>
</reference>
<dbReference type="Proteomes" id="UP000005396">
    <property type="component" value="Unassembled WGS sequence"/>
</dbReference>
<gene>
    <name evidence="1" type="ORF">CLOBOL_04005</name>
</gene>
<dbReference type="HOGENOM" id="CLU_3151203_0_0_9"/>
<accession>A8RUF7</accession>
<sequence length="48" mass="5206">MPYDIYTPVGPVLTREMLFGQGKGMNRKVPCFGACPGAVAAEYKNTII</sequence>
<organism evidence="1 2">
    <name type="scientific">Enterocloster bolteae (strain ATCC BAA-613 / DSM 15670 / CCUG 46953 / JCM 12243 / WAL 16351)</name>
    <name type="common">Clostridium bolteae</name>
    <dbReference type="NCBI Taxonomy" id="411902"/>
    <lineage>
        <taxon>Bacteria</taxon>
        <taxon>Bacillati</taxon>
        <taxon>Bacillota</taxon>
        <taxon>Clostridia</taxon>
        <taxon>Lachnospirales</taxon>
        <taxon>Lachnospiraceae</taxon>
        <taxon>Enterocloster</taxon>
    </lineage>
</organism>
<name>A8RUF7_ENTBW</name>
<proteinExistence type="predicted"/>
<reference evidence="1 2" key="1">
    <citation type="submission" date="2007-08" db="EMBL/GenBank/DDBJ databases">
        <authorList>
            <person name="Fulton L."/>
            <person name="Clifton S."/>
            <person name="Fulton B."/>
            <person name="Xu J."/>
            <person name="Minx P."/>
            <person name="Pepin K.H."/>
            <person name="Johnson M."/>
            <person name="Thiruvilangam P."/>
            <person name="Bhonagiri V."/>
            <person name="Nash W.E."/>
            <person name="Mardis E.R."/>
            <person name="Wilson R.K."/>
        </authorList>
    </citation>
    <scope>NUCLEOTIDE SEQUENCE [LARGE SCALE GENOMIC DNA]</scope>
    <source>
        <strain evidence="2">ATCC BAA-613 / DSM 15670 / CCUG 46953 / JCM 12243 / WAL 16351</strain>
    </source>
</reference>
<dbReference type="EMBL" id="ABCC02000033">
    <property type="protein sequence ID" value="EDP15834.1"/>
    <property type="molecule type" value="Genomic_DNA"/>
</dbReference>
<evidence type="ECO:0000313" key="1">
    <source>
        <dbReference type="EMBL" id="EDP15834.1"/>
    </source>
</evidence>
<dbReference type="PaxDb" id="411902-CLOBOL_04005"/>
<dbReference type="AlphaFoldDB" id="A8RUF7"/>
<comment type="caution">
    <text evidence="1">The sequence shown here is derived from an EMBL/GenBank/DDBJ whole genome shotgun (WGS) entry which is preliminary data.</text>
</comment>
<protein>
    <submittedName>
        <fullName evidence="1">Uncharacterized protein</fullName>
    </submittedName>
</protein>